<dbReference type="InterPro" id="IPR017853">
    <property type="entry name" value="GH"/>
</dbReference>
<dbReference type="Proteomes" id="UP001296104">
    <property type="component" value="Unassembled WGS sequence"/>
</dbReference>
<evidence type="ECO:0000313" key="9">
    <source>
        <dbReference type="EMBL" id="CAK3894920.1"/>
    </source>
</evidence>
<dbReference type="EC" id="3.2.1.4" evidence="3"/>
<evidence type="ECO:0000256" key="2">
    <source>
        <dbReference type="ARBA" id="ARBA00005641"/>
    </source>
</evidence>
<comment type="similarity">
    <text evidence="2 6">Belongs to the glycosyl hydrolase 5 (cellulase A) family.</text>
</comment>
<name>A0AAI8YUS5_9PEZI</name>
<evidence type="ECO:0000256" key="3">
    <source>
        <dbReference type="ARBA" id="ARBA00012601"/>
    </source>
</evidence>
<evidence type="ECO:0000256" key="6">
    <source>
        <dbReference type="RuleBase" id="RU361153"/>
    </source>
</evidence>
<evidence type="ECO:0000256" key="5">
    <source>
        <dbReference type="ARBA" id="ARBA00023295"/>
    </source>
</evidence>
<dbReference type="EMBL" id="CAVMBE010000010">
    <property type="protein sequence ID" value="CAK3894920.1"/>
    <property type="molecule type" value="Genomic_DNA"/>
</dbReference>
<comment type="catalytic activity">
    <reaction evidence="1">
        <text>Endohydrolysis of (1-&gt;4)-beta-D-glucosidic linkages in cellulose, lichenin and cereal beta-D-glucans.</text>
        <dbReference type="EC" id="3.2.1.4"/>
    </reaction>
</comment>
<proteinExistence type="inferred from homology"/>
<keyword evidence="4 6" id="KW-0378">Hydrolase</keyword>
<comment type="caution">
    <text evidence="9">The sequence shown here is derived from an EMBL/GenBank/DDBJ whole genome shotgun (WGS) entry which is preliminary data.</text>
</comment>
<accession>A0AAI8YUS5</accession>
<sequence>MRLSSILFAAGTATLALAAPSSKKRASGIQFWGVNESGAEFGSSNIPGTYGTDYTWYNLSTIDTFTARGMNAFRVNFLMERLAQNTMTSTLNAGYLANLTKTVNYITGKGAYALIVPHNYGRYNNQIITSTSDFETFWKNVATQFKGNSKVMFDTNNEYHDMSSTLVAQLNQAAINGIRSAGATSQYITVEGNAYTGAWTWTTTEGTDGKTNADAMGNLTDSSNKLIYQMHQYLDSDGSGTSATCVSKTVGSERLKAATTWLKNNGKKGLVGELAGGVNDVCEAAVLDMLTYLADNSDVWTGWLWWAAGPWWADYIYSVEPANGPAFSTYVPVMARCAGH</sequence>
<dbReference type="SUPFAM" id="SSF51445">
    <property type="entry name" value="(Trans)glycosidases"/>
    <property type="match status" value="1"/>
</dbReference>
<evidence type="ECO:0000256" key="7">
    <source>
        <dbReference type="SAM" id="SignalP"/>
    </source>
</evidence>
<dbReference type="PANTHER" id="PTHR34142">
    <property type="entry name" value="ENDO-BETA-1,4-GLUCANASE A"/>
    <property type="match status" value="1"/>
</dbReference>
<feature type="domain" description="Glycoside hydrolase family 5" evidence="8">
    <location>
        <begin position="34"/>
        <end position="308"/>
    </location>
</feature>
<organism evidence="9 10">
    <name type="scientific">Lecanosticta acicola</name>
    <dbReference type="NCBI Taxonomy" id="111012"/>
    <lineage>
        <taxon>Eukaryota</taxon>
        <taxon>Fungi</taxon>
        <taxon>Dikarya</taxon>
        <taxon>Ascomycota</taxon>
        <taxon>Pezizomycotina</taxon>
        <taxon>Dothideomycetes</taxon>
        <taxon>Dothideomycetidae</taxon>
        <taxon>Mycosphaerellales</taxon>
        <taxon>Mycosphaerellaceae</taxon>
        <taxon>Lecanosticta</taxon>
    </lineage>
</organism>
<dbReference type="GO" id="GO:0008810">
    <property type="term" value="F:cellulase activity"/>
    <property type="evidence" value="ECO:0007669"/>
    <property type="project" value="UniProtKB-EC"/>
</dbReference>
<feature type="chain" id="PRO_5042564404" description="cellulase" evidence="7">
    <location>
        <begin position="19"/>
        <end position="340"/>
    </location>
</feature>
<keyword evidence="10" id="KW-1185">Reference proteome</keyword>
<evidence type="ECO:0000259" key="8">
    <source>
        <dbReference type="Pfam" id="PF00150"/>
    </source>
</evidence>
<feature type="signal peptide" evidence="7">
    <location>
        <begin position="1"/>
        <end position="18"/>
    </location>
</feature>
<keyword evidence="7" id="KW-0732">Signal</keyword>
<dbReference type="PANTHER" id="PTHR34142:SF1">
    <property type="entry name" value="GLYCOSIDE HYDROLASE FAMILY 5 DOMAIN-CONTAINING PROTEIN"/>
    <property type="match status" value="1"/>
</dbReference>
<dbReference type="InterPro" id="IPR001547">
    <property type="entry name" value="Glyco_hydro_5"/>
</dbReference>
<dbReference type="GO" id="GO:0009251">
    <property type="term" value="P:glucan catabolic process"/>
    <property type="evidence" value="ECO:0007669"/>
    <property type="project" value="TreeGrafter"/>
</dbReference>
<reference evidence="9" key="1">
    <citation type="submission" date="2023-11" db="EMBL/GenBank/DDBJ databases">
        <authorList>
            <person name="Alioto T."/>
            <person name="Alioto T."/>
            <person name="Gomez Garrido J."/>
        </authorList>
    </citation>
    <scope>NUCLEOTIDE SEQUENCE</scope>
</reference>
<evidence type="ECO:0000313" key="10">
    <source>
        <dbReference type="Proteomes" id="UP001296104"/>
    </source>
</evidence>
<protein>
    <recommendedName>
        <fullName evidence="3">cellulase</fullName>
        <ecNumber evidence="3">3.2.1.4</ecNumber>
    </recommendedName>
</protein>
<evidence type="ECO:0000256" key="4">
    <source>
        <dbReference type="ARBA" id="ARBA00022801"/>
    </source>
</evidence>
<dbReference type="Pfam" id="PF00150">
    <property type="entry name" value="Cellulase"/>
    <property type="match status" value="1"/>
</dbReference>
<dbReference type="AlphaFoldDB" id="A0AAI8YUS5"/>
<dbReference type="Gene3D" id="3.20.20.80">
    <property type="entry name" value="Glycosidases"/>
    <property type="match status" value="1"/>
</dbReference>
<evidence type="ECO:0000256" key="1">
    <source>
        <dbReference type="ARBA" id="ARBA00000966"/>
    </source>
</evidence>
<keyword evidence="5 6" id="KW-0326">Glycosidase</keyword>
<gene>
    <name evidence="9" type="ORF">LECACI_7A002367</name>
</gene>